<dbReference type="AlphaFoldDB" id="A0A916JLV3"/>
<evidence type="ECO:0000313" key="1">
    <source>
        <dbReference type="EMBL" id="CAG5080645.1"/>
    </source>
</evidence>
<name>A0A916JLV3_9FLAO</name>
<dbReference type="RefSeq" id="WP_258541608.1">
    <property type="nucleotide sequence ID" value="NZ_OU015584.1"/>
</dbReference>
<gene>
    <name evidence="1" type="ORF">CRYO30217_01406</name>
</gene>
<dbReference type="KEGG" id="ptan:CRYO30217_01406"/>
<protein>
    <submittedName>
        <fullName evidence="1">Uncharacterized protein</fullName>
    </submittedName>
</protein>
<sequence>MDAEREIRVSRDKLNILRVGGLIKRGGLSFMDVVNLIPKDQYLQQRASHVLIHTLEYHKYEPSKKEIIALTNLLKQKGMIEGAYRNILRTLDELDAYPEEVEGFLFDYCSTAMTNLTRPLAIRAFSIPIAFKIGVKYPDLLKELRELLHGIAEEDGVSVQSRKRDYLKRIDKLLP</sequence>
<accession>A0A916JLV3</accession>
<proteinExistence type="predicted"/>
<dbReference type="EMBL" id="OU015584">
    <property type="protein sequence ID" value="CAG5080645.1"/>
    <property type="molecule type" value="Genomic_DNA"/>
</dbReference>
<evidence type="ECO:0000313" key="2">
    <source>
        <dbReference type="Proteomes" id="UP000683507"/>
    </source>
</evidence>
<keyword evidence="2" id="KW-1185">Reference proteome</keyword>
<reference evidence="1" key="1">
    <citation type="submission" date="2021-04" db="EMBL/GenBank/DDBJ databases">
        <authorList>
            <person name="Rodrigo-Torres L."/>
            <person name="Arahal R. D."/>
            <person name="Lucena T."/>
        </authorList>
    </citation>
    <scope>NUCLEOTIDE SEQUENCE</scope>
    <source>
        <strain evidence="1">AS29M-1</strain>
    </source>
</reference>
<organism evidence="1 2">
    <name type="scientific">Parvicella tangerina</name>
    <dbReference type="NCBI Taxonomy" id="2829795"/>
    <lineage>
        <taxon>Bacteria</taxon>
        <taxon>Pseudomonadati</taxon>
        <taxon>Bacteroidota</taxon>
        <taxon>Flavobacteriia</taxon>
        <taxon>Flavobacteriales</taxon>
        <taxon>Parvicellaceae</taxon>
        <taxon>Parvicella</taxon>
    </lineage>
</organism>
<dbReference type="Proteomes" id="UP000683507">
    <property type="component" value="Chromosome"/>
</dbReference>